<organism evidence="5 6">
    <name type="scientific">Liquorilactobacillus oeni DSM 19972</name>
    <dbReference type="NCBI Taxonomy" id="1423777"/>
    <lineage>
        <taxon>Bacteria</taxon>
        <taxon>Bacillati</taxon>
        <taxon>Bacillota</taxon>
        <taxon>Bacilli</taxon>
        <taxon>Lactobacillales</taxon>
        <taxon>Lactobacillaceae</taxon>
        <taxon>Liquorilactobacillus</taxon>
    </lineage>
</organism>
<gene>
    <name evidence="5" type="ORF">FD46_GL001585</name>
</gene>
<keyword evidence="2" id="KW-0067">ATP-binding</keyword>
<proteinExistence type="predicted"/>
<feature type="region of interest" description="Disordered" evidence="3">
    <location>
        <begin position="230"/>
        <end position="249"/>
    </location>
</feature>
<sequence length="497" mass="57518">MTKIEIKNLTFGFNIREQTLFENISLTMDTNWKLGLIGRNGRGKTTFLKLLQGEYPYDGKIERQVAFTYFPQKINDKQQLTYYLLQELSAFEDWKLKKELNLLHLNPDILWRSFDSLSGGEQTKVLLAVLFADEFNFPLIDEPTNHLDLLARKQVAHYLQEKRKGFIVVSHDRSFVNSIVDHVLALEKKQVVLSQGNYAIYEEQKNMRDSFEEEENVKLKKEIGRLKKTSSEKAQWAHGREKDKYGSPSKLGSGAVYDTGFIGARAARTMKRSKTLVKRMEKETAAKEKLLKNIEKNESLKMNFKPSHHELLLKAENLQLFFENKPLFAPVNFELRRGERLLLKGRNGAGKSSLVKYLLNDFKGTAKGNIIKPQVLKYSYVRQDYEDNKGTLQQFAKRYQLDYTDLANNLHKLGVERDAFETPIEKMSMGQKKRVELAKSLAASAELFIWDEPLNYLDVFNQEQLEELIKTVKPTMLIVEHDDAFIKNIVTKSVILC</sequence>
<evidence type="ECO:0000313" key="6">
    <source>
        <dbReference type="Proteomes" id="UP000051686"/>
    </source>
</evidence>
<dbReference type="GO" id="GO:0005524">
    <property type="term" value="F:ATP binding"/>
    <property type="evidence" value="ECO:0007669"/>
    <property type="project" value="UniProtKB-KW"/>
</dbReference>
<dbReference type="STRING" id="1423777.FD46_GL001585"/>
<dbReference type="InterPro" id="IPR027417">
    <property type="entry name" value="P-loop_NTPase"/>
</dbReference>
<feature type="domain" description="ABC transporter" evidence="4">
    <location>
        <begin position="313"/>
        <end position="496"/>
    </location>
</feature>
<evidence type="ECO:0000313" key="5">
    <source>
        <dbReference type="EMBL" id="KRL04455.1"/>
    </source>
</evidence>
<dbReference type="RefSeq" id="WP_057896422.1">
    <property type="nucleotide sequence ID" value="NZ_AZEH01000039.1"/>
</dbReference>
<dbReference type="PANTHER" id="PTHR42855:SF2">
    <property type="entry name" value="DRUG RESISTANCE ABC TRANSPORTER,ATP-BINDING PROTEIN"/>
    <property type="match status" value="1"/>
</dbReference>
<dbReference type="PANTHER" id="PTHR42855">
    <property type="entry name" value="ABC TRANSPORTER ATP-BINDING SUBUNIT"/>
    <property type="match status" value="1"/>
</dbReference>
<evidence type="ECO:0000256" key="1">
    <source>
        <dbReference type="ARBA" id="ARBA00022741"/>
    </source>
</evidence>
<accession>A0A0R1M8C1</accession>
<dbReference type="PATRIC" id="fig|1423777.3.peg.1637"/>
<dbReference type="Pfam" id="PF00005">
    <property type="entry name" value="ABC_tran"/>
    <property type="match status" value="2"/>
</dbReference>
<dbReference type="OrthoDB" id="9762369at2"/>
<dbReference type="Proteomes" id="UP000051686">
    <property type="component" value="Unassembled WGS sequence"/>
</dbReference>
<keyword evidence="1" id="KW-0547">Nucleotide-binding</keyword>
<dbReference type="SMART" id="SM00382">
    <property type="entry name" value="AAA"/>
    <property type="match status" value="2"/>
</dbReference>
<evidence type="ECO:0000256" key="3">
    <source>
        <dbReference type="SAM" id="MobiDB-lite"/>
    </source>
</evidence>
<dbReference type="InterPro" id="IPR003439">
    <property type="entry name" value="ABC_transporter-like_ATP-bd"/>
</dbReference>
<dbReference type="Gene3D" id="3.40.50.300">
    <property type="entry name" value="P-loop containing nucleotide triphosphate hydrolases"/>
    <property type="match status" value="2"/>
</dbReference>
<feature type="domain" description="ABC transporter" evidence="4">
    <location>
        <begin position="4"/>
        <end position="213"/>
    </location>
</feature>
<evidence type="ECO:0000256" key="2">
    <source>
        <dbReference type="ARBA" id="ARBA00022840"/>
    </source>
</evidence>
<dbReference type="InterPro" id="IPR017871">
    <property type="entry name" value="ABC_transporter-like_CS"/>
</dbReference>
<dbReference type="CDD" id="cd03221">
    <property type="entry name" value="ABCF_EF-3"/>
    <property type="match status" value="2"/>
</dbReference>
<dbReference type="InterPro" id="IPR003593">
    <property type="entry name" value="AAA+_ATPase"/>
</dbReference>
<dbReference type="GO" id="GO:0016887">
    <property type="term" value="F:ATP hydrolysis activity"/>
    <property type="evidence" value="ECO:0007669"/>
    <property type="project" value="InterPro"/>
</dbReference>
<dbReference type="EMBL" id="AZEH01000039">
    <property type="protein sequence ID" value="KRL04455.1"/>
    <property type="molecule type" value="Genomic_DNA"/>
</dbReference>
<evidence type="ECO:0000259" key="4">
    <source>
        <dbReference type="PROSITE" id="PS50893"/>
    </source>
</evidence>
<dbReference type="NCBIfam" id="NF000355">
    <property type="entry name" value="ribo_prot_ABC_F"/>
    <property type="match status" value="1"/>
</dbReference>
<dbReference type="InterPro" id="IPR051309">
    <property type="entry name" value="ABCF_ATPase"/>
</dbReference>
<name>A0A0R1M8C1_9LACO</name>
<comment type="caution">
    <text evidence="5">The sequence shown here is derived from an EMBL/GenBank/DDBJ whole genome shotgun (WGS) entry which is preliminary data.</text>
</comment>
<reference evidence="5 6" key="1">
    <citation type="journal article" date="2015" name="Genome Announc.">
        <title>Expanding the biotechnology potential of lactobacilli through comparative genomics of 213 strains and associated genera.</title>
        <authorList>
            <person name="Sun Z."/>
            <person name="Harris H.M."/>
            <person name="McCann A."/>
            <person name="Guo C."/>
            <person name="Argimon S."/>
            <person name="Zhang W."/>
            <person name="Yang X."/>
            <person name="Jeffery I.B."/>
            <person name="Cooney J.C."/>
            <person name="Kagawa T.F."/>
            <person name="Liu W."/>
            <person name="Song Y."/>
            <person name="Salvetti E."/>
            <person name="Wrobel A."/>
            <person name="Rasinkangas P."/>
            <person name="Parkhill J."/>
            <person name="Rea M.C."/>
            <person name="O'Sullivan O."/>
            <person name="Ritari J."/>
            <person name="Douillard F.P."/>
            <person name="Paul Ross R."/>
            <person name="Yang R."/>
            <person name="Briner A.E."/>
            <person name="Felis G.E."/>
            <person name="de Vos W.M."/>
            <person name="Barrangou R."/>
            <person name="Klaenhammer T.R."/>
            <person name="Caufield P.W."/>
            <person name="Cui Y."/>
            <person name="Zhang H."/>
            <person name="O'Toole P.W."/>
        </authorList>
    </citation>
    <scope>NUCLEOTIDE SEQUENCE [LARGE SCALE GENOMIC DNA]</scope>
    <source>
        <strain evidence="5 6">DSM 19972</strain>
    </source>
</reference>
<dbReference type="SUPFAM" id="SSF52540">
    <property type="entry name" value="P-loop containing nucleoside triphosphate hydrolases"/>
    <property type="match status" value="2"/>
</dbReference>
<dbReference type="AlphaFoldDB" id="A0A0R1M8C1"/>
<dbReference type="PROSITE" id="PS50893">
    <property type="entry name" value="ABC_TRANSPORTER_2"/>
    <property type="match status" value="2"/>
</dbReference>
<keyword evidence="6" id="KW-1185">Reference proteome</keyword>
<dbReference type="PROSITE" id="PS00211">
    <property type="entry name" value="ABC_TRANSPORTER_1"/>
    <property type="match status" value="1"/>
</dbReference>
<protein>
    <submittedName>
        <fullName evidence="5">Abc superfamily atp binding cassette transporter, abc protein</fullName>
    </submittedName>
</protein>